<accession>A0A2G5T6M6</accession>
<dbReference type="PANTHER" id="PTHR37429">
    <property type="entry name" value="PROTEIN CBG19148-RELATED"/>
    <property type="match status" value="1"/>
</dbReference>
<dbReference type="OrthoDB" id="10335809at2759"/>
<organism evidence="2 3">
    <name type="scientific">Caenorhabditis nigoni</name>
    <dbReference type="NCBI Taxonomy" id="1611254"/>
    <lineage>
        <taxon>Eukaryota</taxon>
        <taxon>Metazoa</taxon>
        <taxon>Ecdysozoa</taxon>
        <taxon>Nematoda</taxon>
        <taxon>Chromadorea</taxon>
        <taxon>Rhabditida</taxon>
        <taxon>Rhabditina</taxon>
        <taxon>Rhabditomorpha</taxon>
        <taxon>Rhabditoidea</taxon>
        <taxon>Rhabditidae</taxon>
        <taxon>Peloderinae</taxon>
        <taxon>Caenorhabditis</taxon>
    </lineage>
</organism>
<keyword evidence="1" id="KW-0812">Transmembrane</keyword>
<evidence type="ECO:0000313" key="2">
    <source>
        <dbReference type="EMBL" id="PIC23054.1"/>
    </source>
</evidence>
<dbReference type="AlphaFoldDB" id="A0A2G5T6M6"/>
<sequence length="251" mass="28789">MIECSRQKILIFLAILAILLLYFVIPELGWFKKDEKKLENNVPECIPLFDKANKMITEAMNSSATILHSPEVYRNISARCEEAIECVENSPTSMKFYTLDGKYNPCIFFVFYQGPFATCADKLIAKVGAQIPCIEAVFHDRFEECVKLNDENMASFNLHGKYNPCIFFKFYNGLFSTCADTLITKVGDQIPCIETVFNDRFTNKTEKCDAWKRSQPCLVRAIQNSCNKTLSSNKYYTRNIDNFTPTLCIDL</sequence>
<name>A0A2G5T6M6_9PELO</name>
<dbReference type="PANTHER" id="PTHR37429:SF2">
    <property type="entry name" value="DUF19 DOMAIN-CONTAINING PROTEIN"/>
    <property type="match status" value="1"/>
</dbReference>
<proteinExistence type="predicted"/>
<evidence type="ECO:0000256" key="1">
    <source>
        <dbReference type="SAM" id="Phobius"/>
    </source>
</evidence>
<dbReference type="EMBL" id="PDUG01000005">
    <property type="protein sequence ID" value="PIC23054.1"/>
    <property type="molecule type" value="Genomic_DNA"/>
</dbReference>
<evidence type="ECO:0008006" key="4">
    <source>
        <dbReference type="Google" id="ProtNLM"/>
    </source>
</evidence>
<evidence type="ECO:0000313" key="3">
    <source>
        <dbReference type="Proteomes" id="UP000230233"/>
    </source>
</evidence>
<protein>
    <recommendedName>
        <fullName evidence="4">DUF19 domain-containing protein</fullName>
    </recommendedName>
</protein>
<feature type="transmembrane region" description="Helical" evidence="1">
    <location>
        <begin position="9"/>
        <end position="31"/>
    </location>
</feature>
<keyword evidence="3" id="KW-1185">Reference proteome</keyword>
<keyword evidence="1" id="KW-1133">Transmembrane helix</keyword>
<dbReference type="Proteomes" id="UP000230233">
    <property type="component" value="Chromosome V"/>
</dbReference>
<comment type="caution">
    <text evidence="2">The sequence shown here is derived from an EMBL/GenBank/DDBJ whole genome shotgun (WGS) entry which is preliminary data.</text>
</comment>
<reference evidence="3" key="1">
    <citation type="submission" date="2017-10" db="EMBL/GenBank/DDBJ databases">
        <title>Rapid genome shrinkage in a self-fertile nematode reveals novel sperm competition proteins.</title>
        <authorList>
            <person name="Yin D."/>
            <person name="Schwarz E.M."/>
            <person name="Thomas C.G."/>
            <person name="Felde R.L."/>
            <person name="Korf I.F."/>
            <person name="Cutter A.D."/>
            <person name="Schartner C.M."/>
            <person name="Ralston E.J."/>
            <person name="Meyer B.J."/>
            <person name="Haag E.S."/>
        </authorList>
    </citation>
    <scope>NUCLEOTIDE SEQUENCE [LARGE SCALE GENOMIC DNA]</scope>
    <source>
        <strain evidence="3">JU1422</strain>
    </source>
</reference>
<gene>
    <name evidence="2" type="primary">Cnig_chr_V.g16886</name>
    <name evidence="2" type="ORF">B9Z55_016886</name>
</gene>
<keyword evidence="1" id="KW-0472">Membrane</keyword>